<dbReference type="AlphaFoldDB" id="A0A392TPE2"/>
<accession>A0A392TPE2</accession>
<evidence type="ECO:0000313" key="2">
    <source>
        <dbReference type="Proteomes" id="UP000265520"/>
    </source>
</evidence>
<sequence length="66" mass="7605">MKLRDALLTEPSWCILLTNWRDVPSSPARRAVDRATPSLLSITAQRAITPCVTRRWQKILHQTCNF</sequence>
<reference evidence="1 2" key="1">
    <citation type="journal article" date="2018" name="Front. Plant Sci.">
        <title>Red Clover (Trifolium pratense) and Zigzag Clover (T. medium) - A Picture of Genomic Similarities and Differences.</title>
        <authorList>
            <person name="Dluhosova J."/>
            <person name="Istvanek J."/>
            <person name="Nedelnik J."/>
            <person name="Repkova J."/>
        </authorList>
    </citation>
    <scope>NUCLEOTIDE SEQUENCE [LARGE SCALE GENOMIC DNA]</scope>
    <source>
        <strain evidence="2">cv. 10/8</strain>
        <tissue evidence="1">Leaf</tissue>
    </source>
</reference>
<protein>
    <submittedName>
        <fullName evidence="1">Uncharacterized protein</fullName>
    </submittedName>
</protein>
<organism evidence="1 2">
    <name type="scientific">Trifolium medium</name>
    <dbReference type="NCBI Taxonomy" id="97028"/>
    <lineage>
        <taxon>Eukaryota</taxon>
        <taxon>Viridiplantae</taxon>
        <taxon>Streptophyta</taxon>
        <taxon>Embryophyta</taxon>
        <taxon>Tracheophyta</taxon>
        <taxon>Spermatophyta</taxon>
        <taxon>Magnoliopsida</taxon>
        <taxon>eudicotyledons</taxon>
        <taxon>Gunneridae</taxon>
        <taxon>Pentapetalae</taxon>
        <taxon>rosids</taxon>
        <taxon>fabids</taxon>
        <taxon>Fabales</taxon>
        <taxon>Fabaceae</taxon>
        <taxon>Papilionoideae</taxon>
        <taxon>50 kb inversion clade</taxon>
        <taxon>NPAAA clade</taxon>
        <taxon>Hologalegina</taxon>
        <taxon>IRL clade</taxon>
        <taxon>Trifolieae</taxon>
        <taxon>Trifolium</taxon>
    </lineage>
</organism>
<comment type="caution">
    <text evidence="1">The sequence shown here is derived from an EMBL/GenBank/DDBJ whole genome shotgun (WGS) entry which is preliminary data.</text>
</comment>
<dbReference type="EMBL" id="LXQA010616471">
    <property type="protein sequence ID" value="MCI62297.1"/>
    <property type="molecule type" value="Genomic_DNA"/>
</dbReference>
<dbReference type="Proteomes" id="UP000265520">
    <property type="component" value="Unassembled WGS sequence"/>
</dbReference>
<keyword evidence="2" id="KW-1185">Reference proteome</keyword>
<proteinExistence type="predicted"/>
<evidence type="ECO:0000313" key="1">
    <source>
        <dbReference type="EMBL" id="MCI62297.1"/>
    </source>
</evidence>
<name>A0A392TPE2_9FABA</name>